<dbReference type="RefSeq" id="WP_130781005.1">
    <property type="nucleotide sequence ID" value="NZ_BIMR01000094.1"/>
</dbReference>
<evidence type="ECO:0000313" key="2">
    <source>
        <dbReference type="EMBL" id="GCE76411.1"/>
    </source>
</evidence>
<evidence type="ECO:0000313" key="3">
    <source>
        <dbReference type="Proteomes" id="UP000289954"/>
    </source>
</evidence>
<sequence length="477" mass="49169">MPGHRLLDLQRSAGNRAVADAITEPVTGPRPGTGVARAAPGRPGPTVSRQVPAPAPTMLSTTPAVTFHPTFEVIPGALGEGVARTQDKVFRGDTLVFRADLSNMPSASASMGGTVVGDTPAQCTVDRDVATFRVVVGSMGVPAGLGEPAALVAAVPQVTLGPPLAAAGQAFSQPFRFRVVADLAWLSDRCDLAGLQLNSAFLGLKGIASQAYLNYKAAYENHKTAVDEHGKRQQLQNDILLGILLAGIGGSIGGAVAERVKTPATAYLAAASATGSDGKLGGAAIATSLGDISKYIVRLGGVRAPASSGGGHQGSDTPSPTASPGTSKGAGMSPERWDAIKSMELGAAAKAGVDLCIELKSKMSSAWAEGRTDLADADPVQMVQQNVADMTAAVQLSDTHAYAVELWRTWIHTYGITAIPNMLGGKTRTDELRGTFAFTDSKLYDDIHAQVGDALDADIARLRSELAPDPLTEMPGS</sequence>
<organism evidence="2 3">
    <name type="scientific">Cellulomonas biazotea</name>
    <dbReference type="NCBI Taxonomy" id="1709"/>
    <lineage>
        <taxon>Bacteria</taxon>
        <taxon>Bacillati</taxon>
        <taxon>Actinomycetota</taxon>
        <taxon>Actinomycetes</taxon>
        <taxon>Micrococcales</taxon>
        <taxon>Cellulomonadaceae</taxon>
        <taxon>Cellulomonas</taxon>
    </lineage>
</organism>
<feature type="region of interest" description="Disordered" evidence="1">
    <location>
        <begin position="19"/>
        <end position="52"/>
    </location>
</feature>
<feature type="region of interest" description="Disordered" evidence="1">
    <location>
        <begin position="306"/>
        <end position="334"/>
    </location>
</feature>
<keyword evidence="3" id="KW-1185">Reference proteome</keyword>
<dbReference type="EMBL" id="BIMR01000094">
    <property type="protein sequence ID" value="GCE76411.1"/>
    <property type="molecule type" value="Genomic_DNA"/>
</dbReference>
<dbReference type="Proteomes" id="UP000289954">
    <property type="component" value="Unassembled WGS sequence"/>
</dbReference>
<proteinExistence type="predicted"/>
<feature type="compositionally biased region" description="Polar residues" evidence="1">
    <location>
        <begin position="314"/>
        <end position="326"/>
    </location>
</feature>
<reference evidence="2 3" key="1">
    <citation type="submission" date="2019-01" db="EMBL/GenBank/DDBJ databases">
        <title>Draft genome sequence of Cellulomonas takizawaensis strain TKZ-21.</title>
        <authorList>
            <person name="Yamamura H."/>
            <person name="Hayashi T."/>
            <person name="Hamada M."/>
            <person name="Serisawa Y."/>
            <person name="Matsuyama K."/>
            <person name="Nakagawa Y."/>
            <person name="Otoguro M."/>
            <person name="Yanagida F."/>
            <person name="Hayakawa M."/>
        </authorList>
    </citation>
    <scope>NUCLEOTIDE SEQUENCE [LARGE SCALE GENOMIC DNA]</scope>
    <source>
        <strain evidence="2 3">NBRC12680</strain>
    </source>
</reference>
<name>A0A402DQP1_9CELL</name>
<protein>
    <submittedName>
        <fullName evidence="2">Uncharacterized protein</fullName>
    </submittedName>
</protein>
<gene>
    <name evidence="2" type="ORF">CBZ_14670</name>
</gene>
<comment type="caution">
    <text evidence="2">The sequence shown here is derived from an EMBL/GenBank/DDBJ whole genome shotgun (WGS) entry which is preliminary data.</text>
</comment>
<dbReference type="AlphaFoldDB" id="A0A402DQP1"/>
<accession>A0A402DQP1</accession>
<evidence type="ECO:0000256" key="1">
    <source>
        <dbReference type="SAM" id="MobiDB-lite"/>
    </source>
</evidence>